<dbReference type="GO" id="GO:0005634">
    <property type="term" value="C:nucleus"/>
    <property type="evidence" value="ECO:0007669"/>
    <property type="project" value="TreeGrafter"/>
</dbReference>
<protein>
    <submittedName>
        <fullName evidence="7">Uncharacterized protein</fullName>
    </submittedName>
</protein>
<gene>
    <name evidence="7" type="ORF">A7U60_g5341</name>
</gene>
<dbReference type="InterPro" id="IPR014001">
    <property type="entry name" value="Helicase_ATP-bd"/>
</dbReference>
<feature type="domain" description="Helicase C-terminal" evidence="6">
    <location>
        <begin position="656"/>
        <end position="818"/>
    </location>
</feature>
<dbReference type="OrthoDB" id="423559at2759"/>
<dbReference type="Gene3D" id="3.40.50.300">
    <property type="entry name" value="P-loop containing nucleotide triphosphate hydrolases"/>
    <property type="match status" value="1"/>
</dbReference>
<evidence type="ECO:0000313" key="8">
    <source>
        <dbReference type="Proteomes" id="UP000757232"/>
    </source>
</evidence>
<name>A0A9Q5N825_SANBA</name>
<dbReference type="SUPFAM" id="SSF52540">
    <property type="entry name" value="P-loop containing nucleoside triphosphate hydrolases"/>
    <property type="match status" value="2"/>
</dbReference>
<dbReference type="PANTHER" id="PTHR45626">
    <property type="entry name" value="TRANSCRIPTION TERMINATION FACTOR 2-RELATED"/>
    <property type="match status" value="1"/>
</dbReference>
<dbReference type="PROSITE" id="PS51192">
    <property type="entry name" value="HELICASE_ATP_BIND_1"/>
    <property type="match status" value="1"/>
</dbReference>
<dbReference type="GO" id="GO:0005524">
    <property type="term" value="F:ATP binding"/>
    <property type="evidence" value="ECO:0007669"/>
    <property type="project" value="UniProtKB-KW"/>
</dbReference>
<dbReference type="SMART" id="SM00490">
    <property type="entry name" value="HELICc"/>
    <property type="match status" value="1"/>
</dbReference>
<feature type="compositionally biased region" description="Low complexity" evidence="4">
    <location>
        <begin position="41"/>
        <end position="54"/>
    </location>
</feature>
<feature type="region of interest" description="Disordered" evidence="4">
    <location>
        <begin position="1"/>
        <end position="24"/>
    </location>
</feature>
<dbReference type="GO" id="GO:0008094">
    <property type="term" value="F:ATP-dependent activity, acting on DNA"/>
    <property type="evidence" value="ECO:0007669"/>
    <property type="project" value="TreeGrafter"/>
</dbReference>
<dbReference type="InterPro" id="IPR000330">
    <property type="entry name" value="SNF2_N"/>
</dbReference>
<keyword evidence="8" id="KW-1185">Reference proteome</keyword>
<dbReference type="InterPro" id="IPR038718">
    <property type="entry name" value="SNF2-like_sf"/>
</dbReference>
<keyword evidence="1" id="KW-0547">Nucleotide-binding</keyword>
<feature type="region of interest" description="Disordered" evidence="4">
    <location>
        <begin position="37"/>
        <end position="94"/>
    </location>
</feature>
<dbReference type="Proteomes" id="UP000757232">
    <property type="component" value="Unassembled WGS sequence"/>
</dbReference>
<evidence type="ECO:0000256" key="1">
    <source>
        <dbReference type="ARBA" id="ARBA00022741"/>
    </source>
</evidence>
<dbReference type="SMART" id="SM00487">
    <property type="entry name" value="DEXDc"/>
    <property type="match status" value="1"/>
</dbReference>
<dbReference type="Pfam" id="PF00271">
    <property type="entry name" value="Helicase_C"/>
    <property type="match status" value="1"/>
</dbReference>
<dbReference type="EMBL" id="LNZH02000191">
    <property type="protein sequence ID" value="OCB87436.1"/>
    <property type="molecule type" value="Genomic_DNA"/>
</dbReference>
<evidence type="ECO:0000259" key="5">
    <source>
        <dbReference type="PROSITE" id="PS51192"/>
    </source>
</evidence>
<feature type="compositionally biased region" description="Basic and acidic residues" evidence="4">
    <location>
        <begin position="55"/>
        <end position="70"/>
    </location>
</feature>
<dbReference type="GO" id="GO:0006281">
    <property type="term" value="P:DNA repair"/>
    <property type="evidence" value="ECO:0007669"/>
    <property type="project" value="TreeGrafter"/>
</dbReference>
<proteinExistence type="predicted"/>
<evidence type="ECO:0000256" key="4">
    <source>
        <dbReference type="SAM" id="MobiDB-lite"/>
    </source>
</evidence>
<evidence type="ECO:0000256" key="2">
    <source>
        <dbReference type="ARBA" id="ARBA00022801"/>
    </source>
</evidence>
<evidence type="ECO:0000313" key="7">
    <source>
        <dbReference type="EMBL" id="OCB87436.1"/>
    </source>
</evidence>
<keyword evidence="2" id="KW-0378">Hydrolase</keyword>
<reference evidence="7" key="1">
    <citation type="submission" date="2016-06" db="EMBL/GenBank/DDBJ databases">
        <title>Draft Genome sequence of the fungus Inonotus baumii.</title>
        <authorList>
            <person name="Zhu H."/>
            <person name="Lin W."/>
        </authorList>
    </citation>
    <scope>NUCLEOTIDE SEQUENCE</scope>
    <source>
        <strain evidence="7">821</strain>
    </source>
</reference>
<dbReference type="InterPro" id="IPR027417">
    <property type="entry name" value="P-loop_NTPase"/>
</dbReference>
<dbReference type="PANTHER" id="PTHR45626:SF14">
    <property type="entry name" value="ATP-DEPENDENT DNA HELICASE (EUROFUNG)"/>
    <property type="match status" value="1"/>
</dbReference>
<dbReference type="InterPro" id="IPR049730">
    <property type="entry name" value="SNF2/RAD54-like_C"/>
</dbReference>
<evidence type="ECO:0000256" key="3">
    <source>
        <dbReference type="ARBA" id="ARBA00022840"/>
    </source>
</evidence>
<dbReference type="InterPro" id="IPR001650">
    <property type="entry name" value="Helicase_C-like"/>
</dbReference>
<comment type="caution">
    <text evidence="7">The sequence shown here is derived from an EMBL/GenBank/DDBJ whole genome shotgun (WGS) entry which is preliminary data.</text>
</comment>
<feature type="compositionally biased region" description="Polar residues" evidence="4">
    <location>
        <begin position="348"/>
        <end position="367"/>
    </location>
</feature>
<accession>A0A9Q5N825</accession>
<dbReference type="Pfam" id="PF00176">
    <property type="entry name" value="SNF2-rel_dom"/>
    <property type="match status" value="1"/>
</dbReference>
<dbReference type="AlphaFoldDB" id="A0A9Q5N825"/>
<organism evidence="7 8">
    <name type="scientific">Sanghuangporus baumii</name>
    <name type="common">Phellinus baumii</name>
    <dbReference type="NCBI Taxonomy" id="108892"/>
    <lineage>
        <taxon>Eukaryota</taxon>
        <taxon>Fungi</taxon>
        <taxon>Dikarya</taxon>
        <taxon>Basidiomycota</taxon>
        <taxon>Agaricomycotina</taxon>
        <taxon>Agaricomycetes</taxon>
        <taxon>Hymenochaetales</taxon>
        <taxon>Hymenochaetaceae</taxon>
        <taxon>Sanghuangporus</taxon>
    </lineage>
</organism>
<feature type="region of interest" description="Disordered" evidence="4">
    <location>
        <begin position="345"/>
        <end position="370"/>
    </location>
</feature>
<dbReference type="InterPro" id="IPR050628">
    <property type="entry name" value="SNF2_RAD54_helicase_TF"/>
</dbReference>
<dbReference type="GO" id="GO:0016787">
    <property type="term" value="F:hydrolase activity"/>
    <property type="evidence" value="ECO:0007669"/>
    <property type="project" value="UniProtKB-KW"/>
</dbReference>
<dbReference type="CDD" id="cd18008">
    <property type="entry name" value="DEXDc_SHPRH-like"/>
    <property type="match status" value="1"/>
</dbReference>
<dbReference type="CDD" id="cd18793">
    <property type="entry name" value="SF2_C_SNF"/>
    <property type="match status" value="1"/>
</dbReference>
<dbReference type="PROSITE" id="PS51194">
    <property type="entry name" value="HELICASE_CTER"/>
    <property type="match status" value="1"/>
</dbReference>
<keyword evidence="3" id="KW-0067">ATP-binding</keyword>
<evidence type="ECO:0000259" key="6">
    <source>
        <dbReference type="PROSITE" id="PS51194"/>
    </source>
</evidence>
<feature type="domain" description="Helicase ATP-binding" evidence="5">
    <location>
        <begin position="237"/>
        <end position="450"/>
    </location>
</feature>
<dbReference type="Gene3D" id="3.40.50.10810">
    <property type="entry name" value="Tandem AAA-ATPase domain"/>
    <property type="match status" value="1"/>
</dbReference>
<sequence>MEDLRKHLAASTEPFALKGGGQSHRVVKAPAVSSAHTVLTISSSSESSPILSSRPLEHAGDRDSSDRINAEDSDDAQPRSPSKPTGLKPKRLIWSDDEDEPLVIPSSLSSPSLVIKCLSSDDEDRQPAPSRVAEPVLQQSVFKKPPTIVQAPTDSTLERTQSNEGPRWETFDLPAADHLYDPKKTAEEAERDLQELLSSSMNDGVVDIDAQDAIVDGFQEGIKLLPHQVIGRKWMAERESGKKAGGILADDMGLGKTIQTLARIVDGRPRKSDKKAGYAASTIVICPVALVPQWASEIRKMAVGLRVVEHHGPSRTTDPESLKMAHIVITSYSVLSSEHSAYERSLGRKTSNAKSRNNSSDGESSTSDEYRLDRTTAKKATKKTKVMDALFRVKWWRIVLDEAHNIKNRNTKMAIACCALEGRFRWALTGTPMQNNVEELYSLLKFLRIRPLNNWETFNNQINKPVKSGKSIRAMKRLQVVLKAIMLRRKKDSMLNGKQLLELPDRNVHVVHCTFDADEREFYESIASKVELTLNKFRQSGDIARNYTSVLVLLLRLRQACNHPSLLSKEFSLDRDVVEPQVTKDEKSVVDADRLADLLGQMDVSSTRKCLMCQQTLGSSYGKYCSDCESIASRSRRKSLAAGSEKTPPDSAKIRMILKILRRIHDNSTGEKTIIFSQFTSMLDLIQPFLQNRGYKFVRYDGSMRTDQREESLRIIREDKSTTIILISFKAGSTGLNLTACNNVILVDLWWNPALEDQAFDRAHRYGQTRSVNIYKLTIEETVEERILALQEKKRALAAAALGGDKIKNSRLGLEELLALFRSGDHEEDDEED</sequence>